<dbReference type="GO" id="GO:0007155">
    <property type="term" value="P:cell adhesion"/>
    <property type="evidence" value="ECO:0007669"/>
    <property type="project" value="UniProtKB-KW"/>
</dbReference>
<evidence type="ECO:0000256" key="7">
    <source>
        <dbReference type="ARBA" id="ARBA00004510"/>
    </source>
</evidence>
<dbReference type="GO" id="GO:0033634">
    <property type="term" value="P:positive regulation of cell-cell adhesion mediated by integrin"/>
    <property type="evidence" value="ECO:0007669"/>
    <property type="project" value="TreeGrafter"/>
</dbReference>
<keyword evidence="11 20" id="KW-0812">Transmembrane</keyword>
<feature type="compositionally biased region" description="Polar residues" evidence="19">
    <location>
        <begin position="108"/>
        <end position="121"/>
    </location>
</feature>
<feature type="compositionally biased region" description="Low complexity" evidence="19">
    <location>
        <begin position="241"/>
        <end position="251"/>
    </location>
</feature>
<feature type="transmembrane region" description="Helical" evidence="20">
    <location>
        <begin position="16"/>
        <end position="35"/>
    </location>
</feature>
<dbReference type="RefSeq" id="XP_030071842.1">
    <property type="nucleotide sequence ID" value="XM_030215982.1"/>
</dbReference>
<evidence type="ECO:0000256" key="10">
    <source>
        <dbReference type="ARBA" id="ARBA00022475"/>
    </source>
</evidence>
<evidence type="ECO:0000256" key="3">
    <source>
        <dbReference type="ARBA" id="ARBA00004285"/>
    </source>
</evidence>
<evidence type="ECO:0000256" key="16">
    <source>
        <dbReference type="ARBA" id="ARBA00023180"/>
    </source>
</evidence>
<accession>A0A6P7YXI6</accession>
<dbReference type="PANTHER" id="PTHR12067:SF5">
    <property type="entry name" value="PODOCALYXIN"/>
    <property type="match status" value="1"/>
</dbReference>
<name>A0A6P7YXI6_9AMPH</name>
<feature type="compositionally biased region" description="Polar residues" evidence="19">
    <location>
        <begin position="262"/>
        <end position="281"/>
    </location>
</feature>
<keyword evidence="14 20" id="KW-1133">Transmembrane helix</keyword>
<dbReference type="Pfam" id="PF06365">
    <property type="entry name" value="CD34_antigen"/>
    <property type="match status" value="1"/>
</dbReference>
<feature type="compositionally biased region" description="Low complexity" evidence="19">
    <location>
        <begin position="71"/>
        <end position="107"/>
    </location>
</feature>
<dbReference type="InParanoid" id="A0A6P7YXI6"/>
<evidence type="ECO:0000256" key="2">
    <source>
        <dbReference type="ARBA" id="ARBA00004221"/>
    </source>
</evidence>
<evidence type="ECO:0000256" key="12">
    <source>
        <dbReference type="ARBA" id="ARBA00022729"/>
    </source>
</evidence>
<feature type="region of interest" description="Disordered" evidence="19">
    <location>
        <begin position="66"/>
        <end position="298"/>
    </location>
</feature>
<dbReference type="GO" id="GO:0022408">
    <property type="term" value="P:negative regulation of cell-cell adhesion"/>
    <property type="evidence" value="ECO:0007669"/>
    <property type="project" value="TreeGrafter"/>
</dbReference>
<organism evidence="21 22">
    <name type="scientific">Microcaecilia unicolor</name>
    <dbReference type="NCBI Taxonomy" id="1415580"/>
    <lineage>
        <taxon>Eukaryota</taxon>
        <taxon>Metazoa</taxon>
        <taxon>Chordata</taxon>
        <taxon>Craniata</taxon>
        <taxon>Vertebrata</taxon>
        <taxon>Euteleostomi</taxon>
        <taxon>Amphibia</taxon>
        <taxon>Gymnophiona</taxon>
        <taxon>Siphonopidae</taxon>
        <taxon>Microcaecilia</taxon>
    </lineage>
</organism>
<keyword evidence="15 20" id="KW-0472">Membrane</keyword>
<evidence type="ECO:0000256" key="19">
    <source>
        <dbReference type="SAM" id="MobiDB-lite"/>
    </source>
</evidence>
<feature type="compositionally biased region" description="Low complexity" evidence="19">
    <location>
        <begin position="122"/>
        <end position="139"/>
    </location>
</feature>
<feature type="transmembrane region" description="Helical" evidence="20">
    <location>
        <begin position="422"/>
        <end position="448"/>
    </location>
</feature>
<evidence type="ECO:0000256" key="17">
    <source>
        <dbReference type="ARBA" id="ARBA00023273"/>
    </source>
</evidence>
<keyword evidence="21" id="KW-1185">Reference proteome</keyword>
<dbReference type="GO" id="GO:0001726">
    <property type="term" value="C:ruffle"/>
    <property type="evidence" value="ECO:0007669"/>
    <property type="project" value="UniProtKB-SubCell"/>
</dbReference>
<keyword evidence="12" id="KW-0732">Signal</keyword>
<evidence type="ECO:0000256" key="13">
    <source>
        <dbReference type="ARBA" id="ARBA00022889"/>
    </source>
</evidence>
<evidence type="ECO:0000256" key="11">
    <source>
        <dbReference type="ARBA" id="ARBA00022692"/>
    </source>
</evidence>
<dbReference type="GO" id="GO:0030175">
    <property type="term" value="C:filopodium"/>
    <property type="evidence" value="ECO:0007669"/>
    <property type="project" value="UniProtKB-SubCell"/>
</dbReference>
<reference evidence="22" key="1">
    <citation type="submission" date="2025-08" db="UniProtKB">
        <authorList>
            <consortium name="RefSeq"/>
        </authorList>
    </citation>
    <scope>IDENTIFICATION</scope>
</reference>
<comment type="similarity">
    <text evidence="8">Belongs to the podocalyxin family.</text>
</comment>
<dbReference type="AlphaFoldDB" id="A0A6P7YXI6"/>
<evidence type="ECO:0000256" key="14">
    <source>
        <dbReference type="ARBA" id="ARBA00022989"/>
    </source>
</evidence>
<dbReference type="GO" id="GO:0031528">
    <property type="term" value="C:microvillus membrane"/>
    <property type="evidence" value="ECO:0007669"/>
    <property type="project" value="TreeGrafter"/>
</dbReference>
<dbReference type="PANTHER" id="PTHR12067">
    <property type="entry name" value="PODOCALYXIN"/>
    <property type="match status" value="1"/>
</dbReference>
<keyword evidence="17" id="KW-0966">Cell projection</keyword>
<dbReference type="GeneID" id="115478553"/>
<dbReference type="KEGG" id="muo:115478553"/>
<evidence type="ECO:0000256" key="4">
    <source>
        <dbReference type="ARBA" id="ARBA00004466"/>
    </source>
</evidence>
<keyword evidence="10" id="KW-1003">Cell membrane</keyword>
<evidence type="ECO:0000256" key="1">
    <source>
        <dbReference type="ARBA" id="ARBA00004105"/>
    </source>
</evidence>
<evidence type="ECO:0000256" key="9">
    <source>
        <dbReference type="ARBA" id="ARBA00017371"/>
    </source>
</evidence>
<evidence type="ECO:0000313" key="22">
    <source>
        <dbReference type="RefSeq" id="XP_030071842.1"/>
    </source>
</evidence>
<feature type="compositionally biased region" description="Polar residues" evidence="19">
    <location>
        <begin position="164"/>
        <end position="240"/>
    </location>
</feature>
<evidence type="ECO:0000256" key="8">
    <source>
        <dbReference type="ARBA" id="ARBA00007029"/>
    </source>
</evidence>
<protein>
    <recommendedName>
        <fullName evidence="9">Podocalyxin</fullName>
    </recommendedName>
    <alternativeName>
        <fullName evidence="18">Podocalyxin-like protein 1</fullName>
    </alternativeName>
</protein>
<dbReference type="GO" id="GO:0045121">
    <property type="term" value="C:membrane raft"/>
    <property type="evidence" value="ECO:0007669"/>
    <property type="project" value="UniProtKB-SubCell"/>
</dbReference>
<dbReference type="GO" id="GO:0016324">
    <property type="term" value="C:apical plasma membrane"/>
    <property type="evidence" value="ECO:0007669"/>
    <property type="project" value="UniProtKB-SubCell"/>
</dbReference>
<dbReference type="InterPro" id="IPR017403">
    <property type="entry name" value="PODXL"/>
</dbReference>
<dbReference type="Proteomes" id="UP000515156">
    <property type="component" value="Chromosome 10"/>
</dbReference>
<comment type="subcellular location">
    <subcellularLocation>
        <location evidence="2">Apical cell membrane</location>
    </subcellularLocation>
    <subcellularLocation>
        <location evidence="6">Cell projection</location>
        <location evidence="6">Filopodium</location>
    </subcellularLocation>
    <subcellularLocation>
        <location evidence="7">Cell projection</location>
        <location evidence="7">Lamellipodium</location>
    </subcellularLocation>
    <subcellularLocation>
        <location evidence="1">Cell projection</location>
        <location evidence="1">Microvillus</location>
    </subcellularLocation>
    <subcellularLocation>
        <location evidence="4">Cell projection</location>
        <location evidence="4">Ruffle</location>
    </subcellularLocation>
    <subcellularLocation>
        <location evidence="3">Membrane raft</location>
    </subcellularLocation>
    <subcellularLocation>
        <location evidence="5">Membrane</location>
        <topology evidence="5">Single-pass type I membrane protein</topology>
    </subcellularLocation>
</comment>
<dbReference type="GO" id="GO:0030027">
    <property type="term" value="C:lamellipodium"/>
    <property type="evidence" value="ECO:0007669"/>
    <property type="project" value="UniProtKB-SubCell"/>
</dbReference>
<evidence type="ECO:0000313" key="21">
    <source>
        <dbReference type="Proteomes" id="UP000515156"/>
    </source>
</evidence>
<keyword evidence="13" id="KW-0130">Cell adhesion</keyword>
<dbReference type="GO" id="GO:0016477">
    <property type="term" value="P:cell migration"/>
    <property type="evidence" value="ECO:0007669"/>
    <property type="project" value="InterPro"/>
</dbReference>
<evidence type="ECO:0000256" key="20">
    <source>
        <dbReference type="SAM" id="Phobius"/>
    </source>
</evidence>
<proteinExistence type="inferred from homology"/>
<gene>
    <name evidence="22" type="primary">PODXL</name>
</gene>
<evidence type="ECO:0000256" key="5">
    <source>
        <dbReference type="ARBA" id="ARBA00004479"/>
    </source>
</evidence>
<dbReference type="FunCoup" id="A0A6P7YXI6">
    <property type="interactions" value="253"/>
</dbReference>
<dbReference type="OrthoDB" id="9948358at2759"/>
<evidence type="ECO:0000256" key="15">
    <source>
        <dbReference type="ARBA" id="ARBA00023136"/>
    </source>
</evidence>
<dbReference type="InterPro" id="IPR013836">
    <property type="entry name" value="CD34/Podocalyxin"/>
</dbReference>
<sequence>MPPLFGICPRHRKMRFPFHVSVSIGVYFSFLWFLGCPHLSMSQLDPSMTVAPTSISTVKNANEVTTQVPKSSASASQLTTTSEKNSIASASVPPVSSSSQQTLATTQVLPSSSPESATGTKSSPASSQVTSPTSPTPTSGAPKLTHTASSSVASSYPSPPKSSQGTSPSPNNVTSPVTDGMTTGPTDKTLTSPKASVSKNTTLIPSISVGQTGGTTPPLTKSTVMSSAPDGNTVTPSLVINTTATPPQNTTRTRESAASVKTVETSPTATPNATSISTTISEKPGSPGTSPAAVEPVSSPTSSIKVTCVPHNLSDPSVIILVQVHPRPCKFSMQPIEKGLAEMLCQKVKSTFNPSRDQCTVRLGYSEDPATKLGILGVSVETNSVADELYETLDGKRDKLREFGFSAVNHTSSKNIGGNEDWLSMPLIITIVCMAVSLLLIAAIYGCWHQRQSTRKDQQRLTEELQTMENGYHDNPTLDVMETSPEMQEKKTGLNGELGDSWIVPMDHLSKEDMEEEEDTHL</sequence>
<keyword evidence="16" id="KW-0325">Glycoprotein</keyword>
<evidence type="ECO:0000256" key="18">
    <source>
        <dbReference type="ARBA" id="ARBA00031141"/>
    </source>
</evidence>
<dbReference type="CTD" id="5420"/>
<evidence type="ECO:0000256" key="6">
    <source>
        <dbReference type="ARBA" id="ARBA00004486"/>
    </source>
</evidence>
<dbReference type="GO" id="GO:0032534">
    <property type="term" value="P:regulation of microvillus assembly"/>
    <property type="evidence" value="ECO:0007669"/>
    <property type="project" value="TreeGrafter"/>
</dbReference>